<accession>R4K1S0</accession>
<dbReference type="EMBL" id="CP003261">
    <property type="protein sequence ID" value="AGK97027.1"/>
    <property type="molecule type" value="Genomic_DNA"/>
</dbReference>
<dbReference type="AlphaFoldDB" id="R4K1S0"/>
<dbReference type="OrthoDB" id="9962484at2"/>
<organism evidence="1 2">
    <name type="scientific">Clostridium pasteurianum BC1</name>
    <dbReference type="NCBI Taxonomy" id="86416"/>
    <lineage>
        <taxon>Bacteria</taxon>
        <taxon>Bacillati</taxon>
        <taxon>Bacillota</taxon>
        <taxon>Clostridia</taxon>
        <taxon>Eubacteriales</taxon>
        <taxon>Clostridiaceae</taxon>
        <taxon>Clostridium</taxon>
    </lineage>
</organism>
<evidence type="ECO:0000313" key="2">
    <source>
        <dbReference type="Proteomes" id="UP000013523"/>
    </source>
</evidence>
<sequence>MNKNYYNSDFFARPYEYECPYDTPYENFREIPAFSLINNGKNFFPIMERNFLFNDDYSFGSMYGANVNYNYNPNIDWNMSYEEDLLLQNMRGFRSKNFGPAIVAMPAIIDFDEED</sequence>
<keyword evidence="2" id="KW-1185">Reference proteome</keyword>
<dbReference type="HOGENOM" id="CLU_2153984_0_0_9"/>
<dbReference type="Proteomes" id="UP000013523">
    <property type="component" value="Chromosome"/>
</dbReference>
<dbReference type="PATRIC" id="fig|86416.3.peg.2123"/>
<protein>
    <submittedName>
        <fullName evidence="1">Uncharacterized protein</fullName>
    </submittedName>
</protein>
<gene>
    <name evidence="1" type="ORF">Clopa_2149</name>
</gene>
<dbReference type="KEGG" id="cpas:Clopa_2149"/>
<dbReference type="eggNOG" id="ENOG50301GK">
    <property type="taxonomic scope" value="Bacteria"/>
</dbReference>
<name>R4K1S0_CLOPA</name>
<dbReference type="RefSeq" id="WP_015615334.1">
    <property type="nucleotide sequence ID" value="NC_021182.1"/>
</dbReference>
<proteinExistence type="predicted"/>
<evidence type="ECO:0000313" key="1">
    <source>
        <dbReference type="EMBL" id="AGK97027.1"/>
    </source>
</evidence>
<dbReference type="STRING" id="86416.Clopa_2149"/>
<reference evidence="1 2" key="1">
    <citation type="submission" date="2012-01" db="EMBL/GenBank/DDBJ databases">
        <title>Complete sequence of chromosome of Clostridium pasteurianum BC1.</title>
        <authorList>
            <consortium name="US DOE Joint Genome Institute"/>
            <person name="Lucas S."/>
            <person name="Han J."/>
            <person name="Lapidus A."/>
            <person name="Cheng J.-F."/>
            <person name="Goodwin L."/>
            <person name="Pitluck S."/>
            <person name="Peters L."/>
            <person name="Mikhailova N."/>
            <person name="Teshima H."/>
            <person name="Detter J.C."/>
            <person name="Han C."/>
            <person name="Tapia R."/>
            <person name="Land M."/>
            <person name="Hauser L."/>
            <person name="Kyrpides N."/>
            <person name="Ivanova N."/>
            <person name="Pagani I."/>
            <person name="Dunn J."/>
            <person name="Taghavi S."/>
            <person name="Francis A."/>
            <person name="van der Lelie D."/>
            <person name="Woyke T."/>
        </authorList>
    </citation>
    <scope>NUCLEOTIDE SEQUENCE [LARGE SCALE GENOMIC DNA]</scope>
    <source>
        <strain evidence="1 2">BC1</strain>
    </source>
</reference>